<organism evidence="7 8">
    <name type="scientific">candidate division CPR1 bacterium GW2011_GWA2_42_17</name>
    <dbReference type="NCBI Taxonomy" id="1618341"/>
    <lineage>
        <taxon>Bacteria</taxon>
        <taxon>candidate division CPR1</taxon>
    </lineage>
</organism>
<evidence type="ECO:0000259" key="6">
    <source>
        <dbReference type="Pfam" id="PF02826"/>
    </source>
</evidence>
<reference evidence="7 8" key="1">
    <citation type="journal article" date="2015" name="Nature">
        <title>rRNA introns, odd ribosomes, and small enigmatic genomes across a large radiation of phyla.</title>
        <authorList>
            <person name="Brown C.T."/>
            <person name="Hug L.A."/>
            <person name="Thomas B.C."/>
            <person name="Sharon I."/>
            <person name="Castelle C.J."/>
            <person name="Singh A."/>
            <person name="Wilkins M.J."/>
            <person name="Williams K.H."/>
            <person name="Banfield J.F."/>
        </authorList>
    </citation>
    <scope>NUCLEOTIDE SEQUENCE [LARGE SCALE GENOMIC DNA]</scope>
</reference>
<dbReference type="InterPro" id="IPR036291">
    <property type="entry name" value="NAD(P)-bd_dom_sf"/>
</dbReference>
<dbReference type="Gene3D" id="3.40.50.720">
    <property type="entry name" value="NAD(P)-binding Rossmann-like Domain"/>
    <property type="match status" value="2"/>
</dbReference>
<dbReference type="FunFam" id="3.40.50.720:FF:000203">
    <property type="entry name" value="D-3-phosphoglycerate dehydrogenase (SerA)"/>
    <property type="match status" value="1"/>
</dbReference>
<dbReference type="InterPro" id="IPR006140">
    <property type="entry name" value="D-isomer_DH_NAD-bd"/>
</dbReference>
<dbReference type="SUPFAM" id="SSF52283">
    <property type="entry name" value="Formate/glycerate dehydrogenase catalytic domain-like"/>
    <property type="match status" value="1"/>
</dbReference>
<name>A0A0G1BCP5_9BACT</name>
<protein>
    <recommendedName>
        <fullName evidence="9">D-glycerate dehydrogenase</fullName>
    </recommendedName>
</protein>
<accession>A0A0G1BCP5</accession>
<dbReference type="CDD" id="cd05301">
    <property type="entry name" value="GDH"/>
    <property type="match status" value="1"/>
</dbReference>
<dbReference type="AlphaFoldDB" id="A0A0G1BCP5"/>
<evidence type="ECO:0008006" key="9">
    <source>
        <dbReference type="Google" id="ProtNLM"/>
    </source>
</evidence>
<evidence type="ECO:0000256" key="4">
    <source>
        <dbReference type="RuleBase" id="RU003719"/>
    </source>
</evidence>
<evidence type="ECO:0000313" key="8">
    <source>
        <dbReference type="Proteomes" id="UP000034875"/>
    </source>
</evidence>
<dbReference type="PROSITE" id="PS00065">
    <property type="entry name" value="D_2_HYDROXYACID_DH_1"/>
    <property type="match status" value="1"/>
</dbReference>
<dbReference type="GO" id="GO:0030267">
    <property type="term" value="F:glyoxylate reductase (NADPH) activity"/>
    <property type="evidence" value="ECO:0007669"/>
    <property type="project" value="TreeGrafter"/>
</dbReference>
<dbReference type="SUPFAM" id="SSF51735">
    <property type="entry name" value="NAD(P)-binding Rossmann-fold domains"/>
    <property type="match status" value="1"/>
</dbReference>
<comment type="similarity">
    <text evidence="1 4">Belongs to the D-isomer specific 2-hydroxyacid dehydrogenase family.</text>
</comment>
<dbReference type="GO" id="GO:0051287">
    <property type="term" value="F:NAD binding"/>
    <property type="evidence" value="ECO:0007669"/>
    <property type="project" value="InterPro"/>
</dbReference>
<dbReference type="PANTHER" id="PTHR10996:SF178">
    <property type="entry name" value="2-HYDROXYACID DEHYDROGENASE YGL185C-RELATED"/>
    <property type="match status" value="1"/>
</dbReference>
<dbReference type="Proteomes" id="UP000034875">
    <property type="component" value="Unassembled WGS sequence"/>
</dbReference>
<dbReference type="InterPro" id="IPR050223">
    <property type="entry name" value="D-isomer_2-hydroxyacid_DH"/>
</dbReference>
<gene>
    <name evidence="7" type="ORF">UV05_C0011G0002</name>
</gene>
<feature type="domain" description="D-isomer specific 2-hydroxyacid dehydrogenase NAD-binding" evidence="6">
    <location>
        <begin position="110"/>
        <end position="287"/>
    </location>
</feature>
<proteinExistence type="inferred from homology"/>
<evidence type="ECO:0000256" key="2">
    <source>
        <dbReference type="ARBA" id="ARBA00023002"/>
    </source>
</evidence>
<comment type="caution">
    <text evidence="7">The sequence shown here is derived from an EMBL/GenBank/DDBJ whole genome shotgun (WGS) entry which is preliminary data.</text>
</comment>
<evidence type="ECO:0000313" key="7">
    <source>
        <dbReference type="EMBL" id="KKS44111.1"/>
    </source>
</evidence>
<dbReference type="EMBL" id="LCCZ01000011">
    <property type="protein sequence ID" value="KKS44111.1"/>
    <property type="molecule type" value="Genomic_DNA"/>
</dbReference>
<feature type="domain" description="D-isomer specific 2-hydroxyacid dehydrogenase catalytic" evidence="5">
    <location>
        <begin position="4"/>
        <end position="319"/>
    </location>
</feature>
<sequence>MKIFVTRTIPGPGIKMLQEKFEVEVFSEDKIIPHAELLEKVQGTDAILSLLTDQIGVDVFDAAGSSLKVVANYAVGFDNIDIVEAKKHGIAVTFTPYAERIIEPVAEHAMALLLAVSKKILPADKFVRDGKYEGWDPGLFLDEGLGGKVLGVVGAGRIGSHLAKIAKGFDLKVIYTDIKPNPKFEQDFDAQFLQLDQLLKESDFVSLHCNLTKDNCGFINIDKLALMKETAILINTARGGLVKEEDLVKALQNGGISGAGLDVYEDEPDLAEGLIDLPNVVLTPHIASATIEARTEMSKMAAENIIAVLEGQTPPNLVK</sequence>
<keyword evidence="3" id="KW-0520">NAD</keyword>
<dbReference type="InterPro" id="IPR006139">
    <property type="entry name" value="D-isomer_2_OHA_DH_cat_dom"/>
</dbReference>
<dbReference type="Pfam" id="PF00389">
    <property type="entry name" value="2-Hacid_dh"/>
    <property type="match status" value="1"/>
</dbReference>
<dbReference type="InterPro" id="IPR029752">
    <property type="entry name" value="D-isomer_DH_CS1"/>
</dbReference>
<dbReference type="GO" id="GO:0016618">
    <property type="term" value="F:hydroxypyruvate reductase [NAD(P)H] activity"/>
    <property type="evidence" value="ECO:0007669"/>
    <property type="project" value="TreeGrafter"/>
</dbReference>
<dbReference type="PANTHER" id="PTHR10996">
    <property type="entry name" value="2-HYDROXYACID DEHYDROGENASE-RELATED"/>
    <property type="match status" value="1"/>
</dbReference>
<evidence type="ECO:0000256" key="1">
    <source>
        <dbReference type="ARBA" id="ARBA00005854"/>
    </source>
</evidence>
<evidence type="ECO:0000256" key="3">
    <source>
        <dbReference type="ARBA" id="ARBA00023027"/>
    </source>
</evidence>
<dbReference type="Pfam" id="PF02826">
    <property type="entry name" value="2-Hacid_dh_C"/>
    <property type="match status" value="1"/>
</dbReference>
<evidence type="ECO:0000259" key="5">
    <source>
        <dbReference type="Pfam" id="PF00389"/>
    </source>
</evidence>
<dbReference type="PATRIC" id="fig|1618341.3.peg.215"/>
<dbReference type="GO" id="GO:0005829">
    <property type="term" value="C:cytosol"/>
    <property type="evidence" value="ECO:0007669"/>
    <property type="project" value="TreeGrafter"/>
</dbReference>
<keyword evidence="2 4" id="KW-0560">Oxidoreductase</keyword>